<dbReference type="Proteomes" id="UP001431572">
    <property type="component" value="Chromosome 1"/>
</dbReference>
<dbReference type="GO" id="GO:0003677">
    <property type="term" value="F:DNA binding"/>
    <property type="evidence" value="ECO:0007669"/>
    <property type="project" value="InterPro"/>
</dbReference>
<dbReference type="AlphaFoldDB" id="A0A8T7M3D1"/>
<dbReference type="RefSeq" id="WP_341467679.1">
    <property type="nucleotide sequence ID" value="NZ_CP128399.1"/>
</dbReference>
<dbReference type="InterPro" id="IPR001510">
    <property type="entry name" value="Znf_PARP"/>
</dbReference>
<reference evidence="5" key="2">
    <citation type="journal article" date="2024" name="Nature">
        <title>Anoxygenic phototroph of the Chloroflexota uses a type I reaction centre.</title>
        <authorList>
            <person name="Tsuji J.M."/>
            <person name="Shaw N.A."/>
            <person name="Nagashima S."/>
            <person name="Venkiteswaran J.J."/>
            <person name="Schiff S.L."/>
            <person name="Watanabe T."/>
            <person name="Fukui M."/>
            <person name="Hanada S."/>
            <person name="Tank M."/>
            <person name="Neufeld J.D."/>
        </authorList>
    </citation>
    <scope>NUCLEOTIDE SEQUENCE</scope>
    <source>
        <strain evidence="5">L227-S17</strain>
    </source>
</reference>
<evidence type="ECO:0000313" key="4">
    <source>
        <dbReference type="EMBL" id="NWJ46426.1"/>
    </source>
</evidence>
<evidence type="ECO:0000256" key="1">
    <source>
        <dbReference type="ARBA" id="ARBA00022723"/>
    </source>
</evidence>
<evidence type="ECO:0000313" key="7">
    <source>
        <dbReference type="Proteomes" id="UP001431572"/>
    </source>
</evidence>
<dbReference type="EMBL" id="JACATZ010000001">
    <property type="protein sequence ID" value="NWJ46426.1"/>
    <property type="molecule type" value="Genomic_DNA"/>
</dbReference>
<reference evidence="4 6" key="1">
    <citation type="submission" date="2020-06" db="EMBL/GenBank/DDBJ databases">
        <title>Anoxygenic phototrophic Chloroflexota member uses a Type I reaction center.</title>
        <authorList>
            <person name="Tsuji J.M."/>
            <person name="Shaw N.A."/>
            <person name="Nagashima S."/>
            <person name="Venkiteswaran J."/>
            <person name="Schiff S.L."/>
            <person name="Hanada S."/>
            <person name="Tank M."/>
            <person name="Neufeld J.D."/>
        </authorList>
    </citation>
    <scope>NUCLEOTIDE SEQUENCE [LARGE SCALE GENOMIC DNA]</scope>
    <source>
        <strain evidence="4">L227-S17</strain>
    </source>
</reference>
<proteinExistence type="predicted"/>
<evidence type="ECO:0000313" key="5">
    <source>
        <dbReference type="EMBL" id="WJW65794.1"/>
    </source>
</evidence>
<keyword evidence="1" id="KW-0479">Metal-binding</keyword>
<gene>
    <name evidence="4" type="ORF">HXX08_11155</name>
    <name evidence="5" type="ORF">OZ401_001573</name>
</gene>
<feature type="domain" description="PARP-type" evidence="3">
    <location>
        <begin position="36"/>
        <end position="88"/>
    </location>
</feature>
<organism evidence="4 6">
    <name type="scientific">Candidatus Chlorohelix allophototropha</name>
    <dbReference type="NCBI Taxonomy" id="3003348"/>
    <lineage>
        <taxon>Bacteria</taxon>
        <taxon>Bacillati</taxon>
        <taxon>Chloroflexota</taxon>
        <taxon>Chloroflexia</taxon>
        <taxon>Candidatus Chloroheliales</taxon>
        <taxon>Candidatus Chloroheliaceae</taxon>
        <taxon>Candidatus Chlorohelix</taxon>
    </lineage>
</organism>
<evidence type="ECO:0000256" key="2">
    <source>
        <dbReference type="ARBA" id="ARBA00022833"/>
    </source>
</evidence>
<dbReference type="Proteomes" id="UP000521676">
    <property type="component" value="Unassembled WGS sequence"/>
</dbReference>
<protein>
    <recommendedName>
        <fullName evidence="3">PARP-type domain-containing protein</fullName>
    </recommendedName>
</protein>
<keyword evidence="2" id="KW-0862">Zinc</keyword>
<name>A0A8T7M3D1_9CHLR</name>
<accession>A0A8T7M3D1</accession>
<evidence type="ECO:0000259" key="3">
    <source>
        <dbReference type="PROSITE" id="PS50064"/>
    </source>
</evidence>
<keyword evidence="7" id="KW-1185">Reference proteome</keyword>
<sequence>MKATFPSTHWGLAGDPNNIKFGGKATQFLKHDGYLIEIHRAVRRSHTCARCKGEISMDTRDLHLYVMRGFTSQVETTGMVKSRYHLDCSPWKVEFRNA</sequence>
<dbReference type="PROSITE" id="PS50064">
    <property type="entry name" value="ZF_PARP_2"/>
    <property type="match status" value="1"/>
</dbReference>
<evidence type="ECO:0000313" key="6">
    <source>
        <dbReference type="Proteomes" id="UP000521676"/>
    </source>
</evidence>
<dbReference type="EMBL" id="CP128399">
    <property type="protein sequence ID" value="WJW65794.1"/>
    <property type="molecule type" value="Genomic_DNA"/>
</dbReference>
<dbReference type="GO" id="GO:0008270">
    <property type="term" value="F:zinc ion binding"/>
    <property type="evidence" value="ECO:0007669"/>
    <property type="project" value="InterPro"/>
</dbReference>